<dbReference type="SMART" id="SM00650">
    <property type="entry name" value="rADc"/>
    <property type="match status" value="1"/>
</dbReference>
<dbReference type="OrthoDB" id="9814755at2"/>
<dbReference type="PANTHER" id="PTHR11727">
    <property type="entry name" value="DIMETHYLADENOSINE TRANSFERASE"/>
    <property type="match status" value="1"/>
</dbReference>
<dbReference type="InterPro" id="IPR011530">
    <property type="entry name" value="rRNA_adenine_dimethylase"/>
</dbReference>
<dbReference type="PROSITE" id="PS51689">
    <property type="entry name" value="SAM_RNA_A_N6_MT"/>
    <property type="match status" value="1"/>
</dbReference>
<dbReference type="GO" id="GO:0003723">
    <property type="term" value="F:RNA binding"/>
    <property type="evidence" value="ECO:0007669"/>
    <property type="project" value="UniProtKB-UniRule"/>
</dbReference>
<keyword evidence="3 7" id="KW-0489">Methyltransferase</keyword>
<dbReference type="InterPro" id="IPR001737">
    <property type="entry name" value="KsgA/Erm"/>
</dbReference>
<dbReference type="NCBIfam" id="TIGR00755">
    <property type="entry name" value="ksgA"/>
    <property type="match status" value="1"/>
</dbReference>
<dbReference type="eggNOG" id="COG0030">
    <property type="taxonomic scope" value="Bacteria"/>
</dbReference>
<dbReference type="STRING" id="1142394.PSMK_20510"/>
<feature type="domain" description="Ribosomal RNA adenine methylase transferase N-terminal" evidence="9">
    <location>
        <begin position="33"/>
        <end position="211"/>
    </location>
</feature>
<dbReference type="InterPro" id="IPR029063">
    <property type="entry name" value="SAM-dependent_MTases_sf"/>
</dbReference>
<keyword evidence="1 7" id="KW-0963">Cytoplasm</keyword>
<dbReference type="Gene3D" id="3.40.50.150">
    <property type="entry name" value="Vaccinia Virus protein VP39"/>
    <property type="match status" value="1"/>
</dbReference>
<sequence>MPQSLSEIKTLLASRGLRPKHALGQNFLHDGNHLRRIVEAAEVGSGDTVLEVGPGTGTLTGALLDAGAAVAAVELDDALAGIVADRFGERPGFSLVRGDCLDGKHGLNPEMMSAVGDGPFKLVANLPYQAASPLLANLAGRAGRPMSLAVVMLQKEVADRLSAGPGSKVYGALGVLLQSGFAVDRVAVLPASCFWPQPKVQSAVVRLRRRETPMAEDVAGFGRFLHGLFAKRRKQLGAVLGRGFDFPAGVDPAGRAEDLAPEVLAELFRRSLRT</sequence>
<organism evidence="10 11">
    <name type="scientific">Phycisphaera mikurensis (strain NBRC 102666 / KCTC 22515 / FYK2301M01)</name>
    <dbReference type="NCBI Taxonomy" id="1142394"/>
    <lineage>
        <taxon>Bacteria</taxon>
        <taxon>Pseudomonadati</taxon>
        <taxon>Planctomycetota</taxon>
        <taxon>Phycisphaerae</taxon>
        <taxon>Phycisphaerales</taxon>
        <taxon>Phycisphaeraceae</taxon>
        <taxon>Phycisphaera</taxon>
    </lineage>
</organism>
<keyword evidence="4 7" id="KW-0808">Transferase</keyword>
<evidence type="ECO:0000256" key="1">
    <source>
        <dbReference type="ARBA" id="ARBA00022490"/>
    </source>
</evidence>
<dbReference type="EMBL" id="AP012338">
    <property type="protein sequence ID" value="BAM04210.1"/>
    <property type="molecule type" value="Genomic_DNA"/>
</dbReference>
<gene>
    <name evidence="7 10" type="primary">rsmA</name>
    <name evidence="7 10" type="synonym">ksgA</name>
    <name evidence="10" type="ordered locus">PSMK_20510</name>
</gene>
<dbReference type="HAMAP" id="MF_00607">
    <property type="entry name" value="16SrRNA_methyltr_A"/>
    <property type="match status" value="1"/>
</dbReference>
<dbReference type="Pfam" id="PF00398">
    <property type="entry name" value="RrnaAD"/>
    <property type="match status" value="1"/>
</dbReference>
<evidence type="ECO:0000256" key="4">
    <source>
        <dbReference type="ARBA" id="ARBA00022679"/>
    </source>
</evidence>
<dbReference type="RefSeq" id="WP_014437428.1">
    <property type="nucleotide sequence ID" value="NC_017080.1"/>
</dbReference>
<dbReference type="KEGG" id="phm:PSMK_20510"/>
<feature type="binding site" evidence="7 8">
    <location>
        <position position="53"/>
    </location>
    <ligand>
        <name>S-adenosyl-L-methionine</name>
        <dbReference type="ChEBI" id="CHEBI:59789"/>
    </ligand>
</feature>
<evidence type="ECO:0000256" key="7">
    <source>
        <dbReference type="HAMAP-Rule" id="MF_00607"/>
    </source>
</evidence>
<evidence type="ECO:0000259" key="9">
    <source>
        <dbReference type="SMART" id="SM00650"/>
    </source>
</evidence>
<reference evidence="10 11" key="1">
    <citation type="submission" date="2012-02" db="EMBL/GenBank/DDBJ databases">
        <title>Complete genome sequence of Phycisphaera mikurensis NBRC 102666.</title>
        <authorList>
            <person name="Ankai A."/>
            <person name="Hosoyama A."/>
            <person name="Terui Y."/>
            <person name="Sekine M."/>
            <person name="Fukai R."/>
            <person name="Kato Y."/>
            <person name="Nakamura S."/>
            <person name="Yamada-Narita S."/>
            <person name="Kawakoshi A."/>
            <person name="Fukunaga Y."/>
            <person name="Yamazaki S."/>
            <person name="Fujita N."/>
        </authorList>
    </citation>
    <scope>NUCLEOTIDE SEQUENCE [LARGE SCALE GENOMIC DNA]</scope>
    <source>
        <strain evidence="11">NBRC 102666 / KCTC 22515 / FYK2301M01</strain>
    </source>
</reference>
<comment type="function">
    <text evidence="7">Specifically dimethylates two adjacent adenosines (A1518 and A1519) in the loop of a conserved hairpin near the 3'-end of 16S rRNA in the 30S particle. May play a critical role in biogenesis of 30S subunits.</text>
</comment>
<dbReference type="SUPFAM" id="SSF53335">
    <property type="entry name" value="S-adenosyl-L-methionine-dependent methyltransferases"/>
    <property type="match status" value="1"/>
</dbReference>
<feature type="binding site" evidence="7 8">
    <location>
        <position position="74"/>
    </location>
    <ligand>
        <name>S-adenosyl-L-methionine</name>
        <dbReference type="ChEBI" id="CHEBI:59789"/>
    </ligand>
</feature>
<evidence type="ECO:0000256" key="8">
    <source>
        <dbReference type="PROSITE-ProRule" id="PRU01026"/>
    </source>
</evidence>
<evidence type="ECO:0000256" key="6">
    <source>
        <dbReference type="ARBA" id="ARBA00022884"/>
    </source>
</evidence>
<dbReference type="PANTHER" id="PTHR11727:SF7">
    <property type="entry name" value="DIMETHYLADENOSINE TRANSFERASE-RELATED"/>
    <property type="match status" value="1"/>
</dbReference>
<accession>I0IG22</accession>
<comment type="catalytic activity">
    <reaction evidence="7">
        <text>adenosine(1518)/adenosine(1519) in 16S rRNA + 4 S-adenosyl-L-methionine = N(6)-dimethyladenosine(1518)/N(6)-dimethyladenosine(1519) in 16S rRNA + 4 S-adenosyl-L-homocysteine + 4 H(+)</text>
        <dbReference type="Rhea" id="RHEA:19609"/>
        <dbReference type="Rhea" id="RHEA-COMP:10232"/>
        <dbReference type="Rhea" id="RHEA-COMP:10233"/>
        <dbReference type="ChEBI" id="CHEBI:15378"/>
        <dbReference type="ChEBI" id="CHEBI:57856"/>
        <dbReference type="ChEBI" id="CHEBI:59789"/>
        <dbReference type="ChEBI" id="CHEBI:74411"/>
        <dbReference type="ChEBI" id="CHEBI:74493"/>
        <dbReference type="EC" id="2.1.1.182"/>
    </reaction>
</comment>
<feature type="binding site" evidence="7 8">
    <location>
        <position position="28"/>
    </location>
    <ligand>
        <name>S-adenosyl-L-methionine</name>
        <dbReference type="ChEBI" id="CHEBI:59789"/>
    </ligand>
</feature>
<evidence type="ECO:0000313" key="11">
    <source>
        <dbReference type="Proteomes" id="UP000007881"/>
    </source>
</evidence>
<dbReference type="HOGENOM" id="CLU_041220_1_1_0"/>
<keyword evidence="2 7" id="KW-0698">rRNA processing</keyword>
<dbReference type="GO" id="GO:0052908">
    <property type="term" value="F:16S rRNA (adenine(1518)-N(6)/adenine(1519)-N(6))-dimethyltransferase activity"/>
    <property type="evidence" value="ECO:0007669"/>
    <property type="project" value="UniProtKB-EC"/>
</dbReference>
<feature type="binding site" evidence="7 8">
    <location>
        <position position="125"/>
    </location>
    <ligand>
        <name>S-adenosyl-L-methionine</name>
        <dbReference type="ChEBI" id="CHEBI:59789"/>
    </ligand>
</feature>
<dbReference type="Gene3D" id="1.10.8.100">
    <property type="entry name" value="Ribosomal RNA adenine dimethylase-like, domain 2"/>
    <property type="match status" value="1"/>
</dbReference>
<keyword evidence="6 7" id="KW-0694">RNA-binding</keyword>
<keyword evidence="5 7" id="KW-0949">S-adenosyl-L-methionine</keyword>
<evidence type="ECO:0000256" key="2">
    <source>
        <dbReference type="ARBA" id="ARBA00022552"/>
    </source>
</evidence>
<protein>
    <recommendedName>
        <fullName evidence="7">Ribosomal RNA small subunit methyltransferase A</fullName>
        <ecNumber evidence="7">2.1.1.182</ecNumber>
    </recommendedName>
    <alternativeName>
        <fullName evidence="7">16S rRNA (adenine(1518)-N(6)/adenine(1519)-N(6))-dimethyltransferase</fullName>
    </alternativeName>
    <alternativeName>
        <fullName evidence="7">16S rRNA dimethyladenosine transferase</fullName>
    </alternativeName>
    <alternativeName>
        <fullName evidence="7">16S rRNA dimethylase</fullName>
    </alternativeName>
    <alternativeName>
        <fullName evidence="7">S-adenosylmethionine-6-N', N'-adenosyl(rRNA) dimethyltransferase</fullName>
    </alternativeName>
</protein>
<dbReference type="AlphaFoldDB" id="I0IG22"/>
<comment type="subcellular location">
    <subcellularLocation>
        <location evidence="7">Cytoplasm</location>
    </subcellularLocation>
</comment>
<dbReference type="PROSITE" id="PS01131">
    <property type="entry name" value="RRNA_A_DIMETH"/>
    <property type="match status" value="1"/>
</dbReference>
<dbReference type="InterPro" id="IPR020596">
    <property type="entry name" value="rRNA_Ade_Mease_Trfase_CS"/>
</dbReference>
<comment type="similarity">
    <text evidence="7">Belongs to the class I-like SAM-binding methyltransferase superfamily. rRNA adenine N(6)-methyltransferase family. RsmA subfamily.</text>
</comment>
<evidence type="ECO:0000313" key="10">
    <source>
        <dbReference type="EMBL" id="BAM04210.1"/>
    </source>
</evidence>
<proteinExistence type="inferred from homology"/>
<dbReference type="InterPro" id="IPR020598">
    <property type="entry name" value="rRNA_Ade_methylase_Trfase_N"/>
</dbReference>
<dbReference type="InterPro" id="IPR023165">
    <property type="entry name" value="rRNA_Ade_diMease-like_C"/>
</dbReference>
<dbReference type="Proteomes" id="UP000007881">
    <property type="component" value="Chromosome"/>
</dbReference>
<evidence type="ECO:0000256" key="5">
    <source>
        <dbReference type="ARBA" id="ARBA00022691"/>
    </source>
</evidence>
<keyword evidence="11" id="KW-1185">Reference proteome</keyword>
<name>I0IG22_PHYMF</name>
<evidence type="ECO:0000256" key="3">
    <source>
        <dbReference type="ARBA" id="ARBA00022603"/>
    </source>
</evidence>
<feature type="binding site" evidence="7 8">
    <location>
        <position position="99"/>
    </location>
    <ligand>
        <name>S-adenosyl-L-methionine</name>
        <dbReference type="ChEBI" id="CHEBI:59789"/>
    </ligand>
</feature>
<dbReference type="EC" id="2.1.1.182" evidence="7"/>
<dbReference type="GO" id="GO:0005829">
    <property type="term" value="C:cytosol"/>
    <property type="evidence" value="ECO:0007669"/>
    <property type="project" value="TreeGrafter"/>
</dbReference>
<feature type="binding site" evidence="7 8">
    <location>
        <position position="26"/>
    </location>
    <ligand>
        <name>S-adenosyl-L-methionine</name>
        <dbReference type="ChEBI" id="CHEBI:59789"/>
    </ligand>
</feature>